<dbReference type="InterPro" id="IPR002934">
    <property type="entry name" value="Polymerase_NTP_transf_dom"/>
</dbReference>
<dbReference type="Pfam" id="PF01909">
    <property type="entry name" value="NTP_transf_2"/>
    <property type="match status" value="1"/>
</dbReference>
<evidence type="ECO:0000313" key="3">
    <source>
        <dbReference type="Proteomes" id="UP000253208"/>
    </source>
</evidence>
<protein>
    <submittedName>
        <fullName evidence="2">DNA polymerase subunit beta</fullName>
    </submittedName>
</protein>
<dbReference type="InterPro" id="IPR043519">
    <property type="entry name" value="NT_sf"/>
</dbReference>
<dbReference type="CDD" id="cd05403">
    <property type="entry name" value="NT_KNTase_like"/>
    <property type="match status" value="1"/>
</dbReference>
<dbReference type="PANTHER" id="PTHR33933">
    <property type="entry name" value="NUCLEOTIDYLTRANSFERASE"/>
    <property type="match status" value="1"/>
</dbReference>
<dbReference type="InterPro" id="IPR052548">
    <property type="entry name" value="Type_VII_TA_antitoxin"/>
</dbReference>
<dbReference type="Proteomes" id="UP000253208">
    <property type="component" value="Unassembled WGS sequence"/>
</dbReference>
<sequence>MPKMMQDLIEQYVEEIKKIYGSYVRQIILYGSCARGDFRPDSDVDIMILADMSDLELKAYAQQLSYMTYDFNMDHDTDIKPIAKSEAHFNKWIVNYPFYSSKLAEQISNDSYGIENMDAKYLAEDLIENEPKLFG</sequence>
<organism evidence="2 3">
    <name type="scientific">Blautia obeum</name>
    <dbReference type="NCBI Taxonomy" id="40520"/>
    <lineage>
        <taxon>Bacteria</taxon>
        <taxon>Bacillati</taxon>
        <taxon>Bacillota</taxon>
        <taxon>Clostridia</taxon>
        <taxon>Lachnospirales</taxon>
        <taxon>Lachnospiraceae</taxon>
        <taxon>Blautia</taxon>
    </lineage>
</organism>
<reference evidence="2 3" key="1">
    <citation type="submission" date="2018-02" db="EMBL/GenBank/DDBJ databases">
        <title>Complete genome sequencing of Faecalibacterium prausnitzii strains isolated from the human gut.</title>
        <authorList>
            <person name="Fitzgerald B.C."/>
            <person name="Shkoporov A.N."/>
            <person name="Ross P.R."/>
            <person name="Hill C."/>
        </authorList>
    </citation>
    <scope>NUCLEOTIDE SEQUENCE [LARGE SCALE GENOMIC DNA]</scope>
    <source>
        <strain evidence="2 3">APC942/31-1</strain>
    </source>
</reference>
<accession>A0A367G313</accession>
<proteinExistence type="predicted"/>
<dbReference type="GO" id="GO:0016779">
    <property type="term" value="F:nucleotidyltransferase activity"/>
    <property type="evidence" value="ECO:0007669"/>
    <property type="project" value="InterPro"/>
</dbReference>
<dbReference type="AlphaFoldDB" id="A0A367G313"/>
<dbReference type="PANTHER" id="PTHR33933:SF3">
    <property type="entry name" value="PROTEIN ADENYLYLTRANSFERASE MJ0604-RELATED"/>
    <property type="match status" value="1"/>
</dbReference>
<gene>
    <name evidence="2" type="ORF">C4886_07120</name>
</gene>
<comment type="caution">
    <text evidence="2">The sequence shown here is derived from an EMBL/GenBank/DDBJ whole genome shotgun (WGS) entry which is preliminary data.</text>
</comment>
<dbReference type="SUPFAM" id="SSF81301">
    <property type="entry name" value="Nucleotidyltransferase"/>
    <property type="match status" value="1"/>
</dbReference>
<feature type="domain" description="Polymerase nucleotidyl transferase" evidence="1">
    <location>
        <begin position="9"/>
        <end position="65"/>
    </location>
</feature>
<name>A0A367G313_9FIRM</name>
<dbReference type="Gene3D" id="3.30.460.10">
    <property type="entry name" value="Beta Polymerase, domain 2"/>
    <property type="match status" value="1"/>
</dbReference>
<dbReference type="EMBL" id="PSQG01000008">
    <property type="protein sequence ID" value="RCH44404.1"/>
    <property type="molecule type" value="Genomic_DNA"/>
</dbReference>
<evidence type="ECO:0000259" key="1">
    <source>
        <dbReference type="Pfam" id="PF01909"/>
    </source>
</evidence>
<evidence type="ECO:0000313" key="2">
    <source>
        <dbReference type="EMBL" id="RCH44404.1"/>
    </source>
</evidence>